<comment type="catalytic activity">
    <reaction evidence="1 9">
        <text>(2R)-2-phosphoglycerate = (2R)-3-phosphoglycerate</text>
        <dbReference type="Rhea" id="RHEA:15901"/>
        <dbReference type="ChEBI" id="CHEBI:58272"/>
        <dbReference type="ChEBI" id="CHEBI:58289"/>
        <dbReference type="EC" id="5.4.2.12"/>
    </reaction>
</comment>
<dbReference type="HAMAP" id="MF_01038">
    <property type="entry name" value="GpmI"/>
    <property type="match status" value="1"/>
</dbReference>
<evidence type="ECO:0000313" key="16">
    <source>
        <dbReference type="EMBL" id="TCK61843.1"/>
    </source>
</evidence>
<dbReference type="EMBL" id="SMGG01000003">
    <property type="protein sequence ID" value="TCK61843.1"/>
    <property type="molecule type" value="Genomic_DNA"/>
</dbReference>
<dbReference type="EC" id="5.4.2.12" evidence="9 10"/>
<keyword evidence="8 9" id="KW-0413">Isomerase</keyword>
<comment type="cofactor">
    <cofactor evidence="9">
        <name>Mn(2+)</name>
        <dbReference type="ChEBI" id="CHEBI:29035"/>
    </cofactor>
    <text evidence="9">Binds 2 manganese ions per subunit.</text>
</comment>
<evidence type="ECO:0000259" key="14">
    <source>
        <dbReference type="Pfam" id="PF01676"/>
    </source>
</evidence>
<dbReference type="Pfam" id="PF01676">
    <property type="entry name" value="Metalloenzyme"/>
    <property type="match status" value="1"/>
</dbReference>
<dbReference type="GO" id="GO:0005737">
    <property type="term" value="C:cytoplasm"/>
    <property type="evidence" value="ECO:0007669"/>
    <property type="project" value="InterPro"/>
</dbReference>
<evidence type="ECO:0000259" key="15">
    <source>
        <dbReference type="Pfam" id="PF06415"/>
    </source>
</evidence>
<feature type="binding site" evidence="9 13">
    <location>
        <position position="455"/>
    </location>
    <ligand>
        <name>Mn(2+)</name>
        <dbReference type="ChEBI" id="CHEBI:29035"/>
        <label>1</label>
    </ligand>
</feature>
<dbReference type="FunFam" id="3.40.1450.10:FF:000002">
    <property type="entry name" value="2,3-bisphosphoglycerate-independent phosphoglycerate mutase"/>
    <property type="match status" value="1"/>
</dbReference>
<name>A0A4R1KCY3_9BACT</name>
<comment type="caution">
    <text evidence="16">The sequence shown here is derived from an EMBL/GenBank/DDBJ whole genome shotgun (WGS) entry which is preliminary data.</text>
</comment>
<feature type="binding site" evidence="9 12">
    <location>
        <position position="185"/>
    </location>
    <ligand>
        <name>substrate</name>
    </ligand>
</feature>
<feature type="domain" description="Metalloenzyme" evidence="14">
    <location>
        <begin position="5"/>
        <end position="493"/>
    </location>
</feature>
<dbReference type="InterPro" id="IPR006124">
    <property type="entry name" value="Metalloenzyme"/>
</dbReference>
<feature type="binding site" evidence="9 12">
    <location>
        <position position="123"/>
    </location>
    <ligand>
        <name>substrate</name>
    </ligand>
</feature>
<evidence type="ECO:0000313" key="17">
    <source>
        <dbReference type="Proteomes" id="UP000294614"/>
    </source>
</evidence>
<protein>
    <recommendedName>
        <fullName evidence="9 10">2,3-bisphosphoglycerate-independent phosphoglycerate mutase</fullName>
        <shortName evidence="9">BPG-independent PGAM</shortName>
        <shortName evidence="9">Phosphoglyceromutase</shortName>
        <shortName evidence="9">iPGM</shortName>
        <ecNumber evidence="9 10">5.4.2.12</ecNumber>
    </recommendedName>
</protein>
<dbReference type="Pfam" id="PF06415">
    <property type="entry name" value="iPGM_N"/>
    <property type="match status" value="1"/>
</dbReference>
<evidence type="ECO:0000256" key="9">
    <source>
        <dbReference type="HAMAP-Rule" id="MF_01038"/>
    </source>
</evidence>
<dbReference type="PIRSF" id="PIRSF001492">
    <property type="entry name" value="IPGAM"/>
    <property type="match status" value="1"/>
</dbReference>
<comment type="pathway">
    <text evidence="3 9">Carbohydrate degradation; glycolysis; pyruvate from D-glyceraldehyde 3-phosphate: step 3/5.</text>
</comment>
<dbReference type="Proteomes" id="UP000294614">
    <property type="component" value="Unassembled WGS sequence"/>
</dbReference>
<evidence type="ECO:0000256" key="1">
    <source>
        <dbReference type="ARBA" id="ARBA00000370"/>
    </source>
</evidence>
<dbReference type="GO" id="GO:0006096">
    <property type="term" value="P:glycolytic process"/>
    <property type="evidence" value="ECO:0007669"/>
    <property type="project" value="UniProtKB-UniRule"/>
</dbReference>
<evidence type="ECO:0000256" key="10">
    <source>
        <dbReference type="NCBIfam" id="TIGR01307"/>
    </source>
</evidence>
<evidence type="ECO:0000256" key="13">
    <source>
        <dbReference type="PIRSR" id="PIRSR001492-3"/>
    </source>
</evidence>
<evidence type="ECO:0000256" key="6">
    <source>
        <dbReference type="ARBA" id="ARBA00023152"/>
    </source>
</evidence>
<dbReference type="InterPro" id="IPR005995">
    <property type="entry name" value="Pgm_bpd_ind"/>
</dbReference>
<feature type="binding site" evidence="9 13">
    <location>
        <position position="436"/>
    </location>
    <ligand>
        <name>Mn(2+)</name>
        <dbReference type="ChEBI" id="CHEBI:29035"/>
        <label>2</label>
    </ligand>
</feature>
<feature type="binding site" evidence="9 12">
    <location>
        <position position="191"/>
    </location>
    <ligand>
        <name>substrate</name>
    </ligand>
</feature>
<feature type="binding site" evidence="9 13">
    <location>
        <position position="395"/>
    </location>
    <ligand>
        <name>Mn(2+)</name>
        <dbReference type="ChEBI" id="CHEBI:29035"/>
        <label>1</label>
    </ligand>
</feature>
<feature type="binding site" evidence="9 12">
    <location>
        <begin position="257"/>
        <end position="260"/>
    </location>
    <ligand>
        <name>substrate</name>
    </ligand>
</feature>
<dbReference type="InterPro" id="IPR017850">
    <property type="entry name" value="Alkaline_phosphatase_core_sf"/>
</dbReference>
<sequence length="505" mass="56281">MSERKTVLLILDGWGLRDEEDFNAVRISKAPNFHKLMAECPHTRLNASEEYVGLPKGQMGNSEVGHTNIGAGRVVYQELLRVTLAIKDGSMAKNPDFAAFLNTVKADSGRLHLFGLLSDGGVHSHIEHLKGIIGIAKQFGIPEVYVHAFMDGRDTPPKSGLGYMKELTEYMKNTECGQVATVAGRYYPMDRDKRWDRTKLGYDAVRNGVGLESADACSAVQEAYDRGETDEFIKPTIIAGVDGRVKNGDGVFFFNFRADRARQLTTVFTDRAFREFERDMPEVHFMTLTQYDSKYDCPYAFGPEGLNNIFGEVISRKGLKQLRIAETEKYAHVTYFFNGGAETVFEGEKRALLESPRDVATYDLKPQMSIHEVVKRFKEEIDSVDVVIMNFANPDMVGHSGILEAAVKACLAVDECLGEVMKVIKEKGAVLAVTADHGNAEQMWDYENNQPHTAHTLNPVPFIIYNLDCKLTEKTGKLADIAPTLLDIMGIEKPAEMTGESLLVR</sequence>
<dbReference type="Gene3D" id="3.40.720.10">
    <property type="entry name" value="Alkaline Phosphatase, subunit A"/>
    <property type="match status" value="1"/>
</dbReference>
<comment type="function">
    <text evidence="2 9">Catalyzes the interconversion of 2-phosphoglycerate and 3-phosphoglycerate.</text>
</comment>
<dbReference type="SUPFAM" id="SSF53649">
    <property type="entry name" value="Alkaline phosphatase-like"/>
    <property type="match status" value="1"/>
</dbReference>
<dbReference type="AlphaFoldDB" id="A0A4R1KCY3"/>
<reference evidence="16 17" key="1">
    <citation type="submission" date="2019-03" db="EMBL/GenBank/DDBJ databases">
        <title>Genomic Encyclopedia of Type Strains, Phase IV (KMG-IV): sequencing the most valuable type-strain genomes for metagenomic binning, comparative biology and taxonomic classification.</title>
        <authorList>
            <person name="Goeker M."/>
        </authorList>
    </citation>
    <scope>NUCLEOTIDE SEQUENCE [LARGE SCALE GENOMIC DNA]</scope>
    <source>
        <strain evidence="16 17">DSM 24984</strain>
    </source>
</reference>
<dbReference type="GO" id="GO:0004619">
    <property type="term" value="F:phosphoglycerate mutase activity"/>
    <property type="evidence" value="ECO:0007669"/>
    <property type="project" value="UniProtKB-UniRule"/>
</dbReference>
<feature type="binding site" evidence="9 12">
    <location>
        <begin position="153"/>
        <end position="154"/>
    </location>
    <ligand>
        <name>substrate</name>
    </ligand>
</feature>
<evidence type="ECO:0000256" key="11">
    <source>
        <dbReference type="PIRSR" id="PIRSR001492-1"/>
    </source>
</evidence>
<keyword evidence="6 9" id="KW-0324">Glycolysis</keyword>
<organism evidence="16 17">
    <name type="scientific">Seleniivibrio woodruffii</name>
    <dbReference type="NCBI Taxonomy" id="1078050"/>
    <lineage>
        <taxon>Bacteria</taxon>
        <taxon>Pseudomonadati</taxon>
        <taxon>Deferribacterota</taxon>
        <taxon>Deferribacteres</taxon>
        <taxon>Deferribacterales</taxon>
        <taxon>Geovibrionaceae</taxon>
        <taxon>Seleniivibrio</taxon>
    </lineage>
</organism>
<dbReference type="GO" id="GO:0006007">
    <property type="term" value="P:glucose catabolic process"/>
    <property type="evidence" value="ECO:0007669"/>
    <property type="project" value="InterPro"/>
</dbReference>
<keyword evidence="17" id="KW-1185">Reference proteome</keyword>
<feature type="binding site" evidence="9 13">
    <location>
        <position position="12"/>
    </location>
    <ligand>
        <name>Mn(2+)</name>
        <dbReference type="ChEBI" id="CHEBI:29035"/>
        <label>2</label>
    </ligand>
</feature>
<dbReference type="PANTHER" id="PTHR31637">
    <property type="entry name" value="2,3-BISPHOSPHOGLYCERATE-INDEPENDENT PHOSPHOGLYCERATE MUTASE"/>
    <property type="match status" value="1"/>
</dbReference>
<evidence type="ECO:0000256" key="12">
    <source>
        <dbReference type="PIRSR" id="PIRSR001492-2"/>
    </source>
</evidence>
<keyword evidence="7 9" id="KW-0464">Manganese</keyword>
<feature type="binding site" evidence="9 13">
    <location>
        <position position="437"/>
    </location>
    <ligand>
        <name>Mn(2+)</name>
        <dbReference type="ChEBI" id="CHEBI:29035"/>
        <label>2</label>
    </ligand>
</feature>
<feature type="domain" description="BPG-independent PGAM N-terminal" evidence="15">
    <location>
        <begin position="83"/>
        <end position="292"/>
    </location>
</feature>
<feature type="active site" description="Phosphoserine intermediate" evidence="9 11">
    <location>
        <position position="62"/>
    </location>
</feature>
<feature type="binding site" evidence="9 13">
    <location>
        <position position="62"/>
    </location>
    <ligand>
        <name>Mn(2+)</name>
        <dbReference type="ChEBI" id="CHEBI:29035"/>
        <label>2</label>
    </ligand>
</feature>
<dbReference type="PANTHER" id="PTHR31637:SF0">
    <property type="entry name" value="2,3-BISPHOSPHOGLYCERATE-INDEPENDENT PHOSPHOGLYCERATE MUTASE"/>
    <property type="match status" value="1"/>
</dbReference>
<dbReference type="InterPro" id="IPR011258">
    <property type="entry name" value="BPG-indep_PGM_N"/>
</dbReference>
<keyword evidence="5 9" id="KW-0479">Metal-binding</keyword>
<evidence type="ECO:0000256" key="2">
    <source>
        <dbReference type="ARBA" id="ARBA00002315"/>
    </source>
</evidence>
<proteinExistence type="inferred from homology"/>
<comment type="subunit">
    <text evidence="9">Monomer.</text>
</comment>
<dbReference type="GO" id="GO:0030145">
    <property type="term" value="F:manganese ion binding"/>
    <property type="evidence" value="ECO:0007669"/>
    <property type="project" value="UniProtKB-UniRule"/>
</dbReference>
<dbReference type="InterPro" id="IPR036646">
    <property type="entry name" value="PGAM_B_sf"/>
</dbReference>
<evidence type="ECO:0000256" key="3">
    <source>
        <dbReference type="ARBA" id="ARBA00004798"/>
    </source>
</evidence>
<evidence type="ECO:0000256" key="5">
    <source>
        <dbReference type="ARBA" id="ARBA00022723"/>
    </source>
</evidence>
<dbReference type="Gene3D" id="3.40.1450.10">
    <property type="entry name" value="BPG-independent phosphoglycerate mutase, domain B"/>
    <property type="match status" value="1"/>
</dbReference>
<feature type="binding site" evidence="9 12">
    <location>
        <position position="329"/>
    </location>
    <ligand>
        <name>substrate</name>
    </ligand>
</feature>
<dbReference type="RefSeq" id="WP_132871458.1">
    <property type="nucleotide sequence ID" value="NZ_SMGG01000003.1"/>
</dbReference>
<gene>
    <name evidence="9" type="primary">gpmI</name>
    <name evidence="16" type="ORF">C8D98_0349</name>
</gene>
<dbReference type="SUPFAM" id="SSF64158">
    <property type="entry name" value="2,3-Bisphosphoglycerate-independent phosphoglycerate mutase, substrate-binding domain"/>
    <property type="match status" value="1"/>
</dbReference>
<accession>A0A4R1KCY3</accession>
<dbReference type="CDD" id="cd16010">
    <property type="entry name" value="iPGM"/>
    <property type="match status" value="1"/>
</dbReference>
<evidence type="ECO:0000256" key="8">
    <source>
        <dbReference type="ARBA" id="ARBA00023235"/>
    </source>
</evidence>
<dbReference type="OrthoDB" id="9800863at2"/>
<evidence type="ECO:0000256" key="7">
    <source>
        <dbReference type="ARBA" id="ARBA00023211"/>
    </source>
</evidence>
<feature type="binding site" evidence="9 13">
    <location>
        <position position="399"/>
    </location>
    <ligand>
        <name>Mn(2+)</name>
        <dbReference type="ChEBI" id="CHEBI:29035"/>
        <label>1</label>
    </ligand>
</feature>
<dbReference type="UniPathway" id="UPA00109">
    <property type="reaction ID" value="UER00186"/>
</dbReference>
<evidence type="ECO:0000256" key="4">
    <source>
        <dbReference type="ARBA" id="ARBA00008819"/>
    </source>
</evidence>
<comment type="similarity">
    <text evidence="4 9">Belongs to the BPG-independent phosphoglycerate mutase family.</text>
</comment>
<dbReference type="NCBIfam" id="TIGR01307">
    <property type="entry name" value="pgm_bpd_ind"/>
    <property type="match status" value="1"/>
</dbReference>